<accession>A0AAJ0BL96</accession>
<evidence type="ECO:0000256" key="1">
    <source>
        <dbReference type="ARBA" id="ARBA00009865"/>
    </source>
</evidence>
<organism evidence="8 9">
    <name type="scientific">Echria macrotheca</name>
    <dbReference type="NCBI Taxonomy" id="438768"/>
    <lineage>
        <taxon>Eukaryota</taxon>
        <taxon>Fungi</taxon>
        <taxon>Dikarya</taxon>
        <taxon>Ascomycota</taxon>
        <taxon>Pezizomycotina</taxon>
        <taxon>Sordariomycetes</taxon>
        <taxon>Sordariomycetidae</taxon>
        <taxon>Sordariales</taxon>
        <taxon>Schizotheciaceae</taxon>
        <taxon>Echria</taxon>
    </lineage>
</organism>
<feature type="signal peptide" evidence="6">
    <location>
        <begin position="1"/>
        <end position="18"/>
    </location>
</feature>
<dbReference type="PANTHER" id="PTHR42812:SF17">
    <property type="entry name" value="BETA-XYLOSIDASE C-TERMINAL CONCANAVALIN A-LIKE DOMAIN-CONTAINING PROTEIN-RELATED"/>
    <property type="match status" value="1"/>
</dbReference>
<keyword evidence="9" id="KW-1185">Reference proteome</keyword>
<gene>
    <name evidence="8" type="ORF">QBC47DRAFT_334281</name>
</gene>
<dbReference type="PANTHER" id="PTHR42812">
    <property type="entry name" value="BETA-XYLOSIDASE"/>
    <property type="match status" value="1"/>
</dbReference>
<name>A0AAJ0BL96_9PEZI</name>
<dbReference type="InterPro" id="IPR023296">
    <property type="entry name" value="Glyco_hydro_beta-prop_sf"/>
</dbReference>
<dbReference type="InterPro" id="IPR013320">
    <property type="entry name" value="ConA-like_dom_sf"/>
</dbReference>
<evidence type="ECO:0000256" key="4">
    <source>
        <dbReference type="PIRSR" id="PIRSR606710-2"/>
    </source>
</evidence>
<keyword evidence="6" id="KW-0732">Signal</keyword>
<dbReference type="InterPro" id="IPR051795">
    <property type="entry name" value="Glycosyl_Hydrlase_43"/>
</dbReference>
<dbReference type="Gene3D" id="2.60.120.200">
    <property type="match status" value="1"/>
</dbReference>
<dbReference type="Pfam" id="PF04616">
    <property type="entry name" value="Glyco_hydro_43"/>
    <property type="match status" value="1"/>
</dbReference>
<evidence type="ECO:0000259" key="7">
    <source>
        <dbReference type="Pfam" id="PF17851"/>
    </source>
</evidence>
<comment type="caution">
    <text evidence="8">The sequence shown here is derived from an EMBL/GenBank/DDBJ whole genome shotgun (WGS) entry which is preliminary data.</text>
</comment>
<evidence type="ECO:0000256" key="2">
    <source>
        <dbReference type="ARBA" id="ARBA00022801"/>
    </source>
</evidence>
<dbReference type="InterPro" id="IPR006710">
    <property type="entry name" value="Glyco_hydro_43"/>
</dbReference>
<feature type="domain" description="Beta-xylosidase C-terminal Concanavalin A-like" evidence="7">
    <location>
        <begin position="399"/>
        <end position="552"/>
    </location>
</feature>
<dbReference type="CDD" id="cd18833">
    <property type="entry name" value="GH43_PcXyl-like"/>
    <property type="match status" value="1"/>
</dbReference>
<evidence type="ECO:0000256" key="6">
    <source>
        <dbReference type="SAM" id="SignalP"/>
    </source>
</evidence>
<evidence type="ECO:0000256" key="3">
    <source>
        <dbReference type="ARBA" id="ARBA00023295"/>
    </source>
</evidence>
<comment type="similarity">
    <text evidence="1 5">Belongs to the glycosyl hydrolase 43 family.</text>
</comment>
<feature type="site" description="Important for catalytic activity, responsible for pKa modulation of the active site Glu and correct orientation of both the proton donor and substrate" evidence="4">
    <location>
        <position position="156"/>
    </location>
</feature>
<dbReference type="Pfam" id="PF17851">
    <property type="entry name" value="GH43_C2"/>
    <property type="match status" value="1"/>
</dbReference>
<proteinExistence type="inferred from homology"/>
<dbReference type="SUPFAM" id="SSF75005">
    <property type="entry name" value="Arabinanase/levansucrase/invertase"/>
    <property type="match status" value="1"/>
</dbReference>
<protein>
    <submittedName>
        <fullName evidence="8">Non-reducing end alpha-L-arabinofuranosidase BoGH43A</fullName>
    </submittedName>
</protein>
<dbReference type="Proteomes" id="UP001239445">
    <property type="component" value="Unassembled WGS sequence"/>
</dbReference>
<evidence type="ECO:0000256" key="5">
    <source>
        <dbReference type="RuleBase" id="RU361187"/>
    </source>
</evidence>
<dbReference type="GO" id="GO:0004553">
    <property type="term" value="F:hydrolase activity, hydrolyzing O-glycosyl compounds"/>
    <property type="evidence" value="ECO:0007669"/>
    <property type="project" value="InterPro"/>
</dbReference>
<dbReference type="SUPFAM" id="SSF49899">
    <property type="entry name" value="Concanavalin A-like lectins/glucanases"/>
    <property type="match status" value="1"/>
</dbReference>
<keyword evidence="3 5" id="KW-0326">Glycosidase</keyword>
<evidence type="ECO:0000313" key="9">
    <source>
        <dbReference type="Proteomes" id="UP001239445"/>
    </source>
</evidence>
<dbReference type="Gene3D" id="2.115.10.20">
    <property type="entry name" value="Glycosyl hydrolase domain, family 43"/>
    <property type="match status" value="1"/>
</dbReference>
<reference evidence="8" key="1">
    <citation type="submission" date="2023-06" db="EMBL/GenBank/DDBJ databases">
        <title>Genome-scale phylogeny and comparative genomics of the fungal order Sordariales.</title>
        <authorList>
            <consortium name="Lawrence Berkeley National Laboratory"/>
            <person name="Hensen N."/>
            <person name="Bonometti L."/>
            <person name="Westerberg I."/>
            <person name="Brannstrom I.O."/>
            <person name="Guillou S."/>
            <person name="Cros-Aarteil S."/>
            <person name="Calhoun S."/>
            <person name="Haridas S."/>
            <person name="Kuo A."/>
            <person name="Mondo S."/>
            <person name="Pangilinan J."/>
            <person name="Riley R."/>
            <person name="Labutti K."/>
            <person name="Andreopoulos B."/>
            <person name="Lipzen A."/>
            <person name="Chen C."/>
            <person name="Yanf M."/>
            <person name="Daum C."/>
            <person name="Ng V."/>
            <person name="Clum A."/>
            <person name="Steindorff A."/>
            <person name="Ohm R."/>
            <person name="Martin F."/>
            <person name="Silar P."/>
            <person name="Natvig D."/>
            <person name="Lalanne C."/>
            <person name="Gautier V."/>
            <person name="Ament-Velasquez S.L."/>
            <person name="Kruys A."/>
            <person name="Hutchinson M.I."/>
            <person name="Powell A.J."/>
            <person name="Barry K."/>
            <person name="Miller A.N."/>
            <person name="Grigoriev I.V."/>
            <person name="Debuchy R."/>
            <person name="Gladieux P."/>
            <person name="Thoren M.H."/>
            <person name="Johannesson H."/>
        </authorList>
    </citation>
    <scope>NUCLEOTIDE SEQUENCE</scope>
    <source>
        <strain evidence="8">PSN4</strain>
    </source>
</reference>
<sequence>MKLLALLGGLLLPAVSLAANSTFLNPVLPGWHSDPSCLYHKASSTFFCATSTFIAFPGIPIYASKDLINWKLVSHVWNRESQLPGQSWNTTGQMDGMYAPTLRFHDEKFWVVCEYIGDGGGGQILTGLVGVLFWTTDPYSDASWSDPVIFYPNKIDPDLFWDSSDNKNPYVATQSVILQQLDLQSGNLTPQPALSLWNGTGGVWPEGPHLYKKDGYYYLMIAEGGTALNHAIMISRARNITGPYEPYANNPILTNRKTREYFQTVGHGDLFQDGAGNWWGMCLATRGGPDWKVYPMGREAVLFPVTWEEGQWPVLQPVRGRMSGWPSLPAPSKDIPGNGPFNGDPDVYDFVTAGEPIPRNLMYWRVPRPGAITTTAKGLQLVPSRNNVTGQMIPGKPTPELSGQRGMAFIGRRQTDTLFEYTVDLVGFRPGMVGSEAGVTVFLTQLNHIDLGVAMLADREMSFRFRIEAPPGAPVPETKVVPVPEAWRGQTIRLHVTTPNTTHYDLSASLTSDPASKITVGTAWAGLVSGGTGPFTGVLLGIFNTCNGAGQGEECPDGGDKAYWQRWRYTGKGQEIAMNEVV</sequence>
<dbReference type="AlphaFoldDB" id="A0AAJ0BL96"/>
<feature type="chain" id="PRO_5042499102" evidence="6">
    <location>
        <begin position="19"/>
        <end position="582"/>
    </location>
</feature>
<keyword evidence="2 5" id="KW-0378">Hydrolase</keyword>
<dbReference type="GO" id="GO:0005975">
    <property type="term" value="P:carbohydrate metabolic process"/>
    <property type="evidence" value="ECO:0007669"/>
    <property type="project" value="InterPro"/>
</dbReference>
<evidence type="ECO:0000313" key="8">
    <source>
        <dbReference type="EMBL" id="KAK1760276.1"/>
    </source>
</evidence>
<dbReference type="EMBL" id="MU839827">
    <property type="protein sequence ID" value="KAK1760276.1"/>
    <property type="molecule type" value="Genomic_DNA"/>
</dbReference>
<dbReference type="InterPro" id="IPR041542">
    <property type="entry name" value="GH43_C2"/>
</dbReference>